<feature type="transmembrane region" description="Helical" evidence="6">
    <location>
        <begin position="78"/>
        <end position="109"/>
    </location>
</feature>
<name>A0AAF0Z0Z8_9MICO</name>
<feature type="transmembrane region" description="Helical" evidence="6">
    <location>
        <begin position="121"/>
        <end position="138"/>
    </location>
</feature>
<evidence type="ECO:0000256" key="5">
    <source>
        <dbReference type="SAM" id="MobiDB-lite"/>
    </source>
</evidence>
<evidence type="ECO:0000256" key="4">
    <source>
        <dbReference type="ARBA" id="ARBA00023136"/>
    </source>
</evidence>
<feature type="compositionally biased region" description="Polar residues" evidence="5">
    <location>
        <begin position="8"/>
        <end position="18"/>
    </location>
</feature>
<dbReference type="Pfam" id="PF02361">
    <property type="entry name" value="CbiQ"/>
    <property type="match status" value="1"/>
</dbReference>
<reference evidence="8" key="1">
    <citation type="submission" date="2023-11" db="EMBL/GenBank/DDBJ databases">
        <authorList>
            <person name="Helweg L.P."/>
            <person name="Kiel A."/>
            <person name="Hitz F."/>
            <person name="Ruckert-Reed C."/>
            <person name="Busche T."/>
            <person name="Kaltschmidt B."/>
            <person name="Kaltschmidt C."/>
        </authorList>
    </citation>
    <scope>NUCLEOTIDE SEQUENCE [LARGE SCALE GENOMIC DNA]</scope>
    <source>
        <strain evidence="8">4.1</strain>
    </source>
</reference>
<comment type="subcellular location">
    <subcellularLocation>
        <location evidence="1">Membrane</location>
        <topology evidence="1">Multi-pass membrane protein</topology>
    </subcellularLocation>
</comment>
<dbReference type="InterPro" id="IPR003339">
    <property type="entry name" value="ABC/ECF_trnsptr_transmembrane"/>
</dbReference>
<dbReference type="CDD" id="cd16914">
    <property type="entry name" value="EcfT"/>
    <property type="match status" value="1"/>
</dbReference>
<keyword evidence="3 6" id="KW-1133">Transmembrane helix</keyword>
<gene>
    <name evidence="7" type="ORF">SANBI_002147</name>
</gene>
<evidence type="ECO:0000313" key="8">
    <source>
        <dbReference type="Proteomes" id="UP001304340"/>
    </source>
</evidence>
<dbReference type="AlphaFoldDB" id="A0AAF0Z0Z8"/>
<feature type="compositionally biased region" description="Low complexity" evidence="5">
    <location>
        <begin position="19"/>
        <end position="42"/>
    </location>
</feature>
<evidence type="ECO:0000313" key="7">
    <source>
        <dbReference type="EMBL" id="WPF80903.1"/>
    </source>
</evidence>
<sequence length="264" mass="27835">MTAEFGSARSTSEQSPSEQSGSAQPLSAQSPSARSPSTLSPSTQPPRRRPARARWTGPLGLYTPGSTWLHRLSPGYKITALAGLSIVLTVWRTPVVGLSALGVAVVLLLATGAPLRQTSRALLPVVVVGVVLGVFQWWSRDLAAAVAVTGTLLALVGLATVVTVTSPADRVLDTVVRAAGPLRRVGVSPEVVGLTVTLMLRSVPLLVELAWEVRDAARARGLERSPRAYLVPFVLRTVARAHRTGDALAARGILDGEDPDEEPR</sequence>
<dbReference type="Proteomes" id="UP001304340">
    <property type="component" value="Chromosome"/>
</dbReference>
<evidence type="ECO:0000256" key="2">
    <source>
        <dbReference type="ARBA" id="ARBA00022692"/>
    </source>
</evidence>
<protein>
    <submittedName>
        <fullName evidence="7">Energy-coupling factor transporter transmembrane protein EcfT</fullName>
    </submittedName>
</protein>
<evidence type="ECO:0000256" key="1">
    <source>
        <dbReference type="ARBA" id="ARBA00004141"/>
    </source>
</evidence>
<keyword evidence="8" id="KW-1185">Reference proteome</keyword>
<proteinExistence type="predicted"/>
<accession>A0AAF0Z0Z8</accession>
<keyword evidence="4 6" id="KW-0472">Membrane</keyword>
<feature type="region of interest" description="Disordered" evidence="5">
    <location>
        <begin position="1"/>
        <end position="57"/>
    </location>
</feature>
<keyword evidence="2 6" id="KW-0812">Transmembrane</keyword>
<feature type="transmembrane region" description="Helical" evidence="6">
    <location>
        <begin position="144"/>
        <end position="164"/>
    </location>
</feature>
<dbReference type="PANTHER" id="PTHR33514">
    <property type="entry name" value="PROTEIN ABCI12, CHLOROPLASTIC"/>
    <property type="match status" value="1"/>
</dbReference>
<dbReference type="EMBL" id="CP138359">
    <property type="protein sequence ID" value="WPF80903.1"/>
    <property type="molecule type" value="Genomic_DNA"/>
</dbReference>
<dbReference type="KEGG" id="sbil:SANBI_002147"/>
<dbReference type="PANTHER" id="PTHR33514:SF13">
    <property type="entry name" value="PROTEIN ABCI12, CHLOROPLASTIC"/>
    <property type="match status" value="1"/>
</dbReference>
<dbReference type="GO" id="GO:0005886">
    <property type="term" value="C:plasma membrane"/>
    <property type="evidence" value="ECO:0007669"/>
    <property type="project" value="TreeGrafter"/>
</dbReference>
<dbReference type="RefSeq" id="WP_319154875.1">
    <property type="nucleotide sequence ID" value="NZ_CP138359.1"/>
</dbReference>
<organism evidence="7 8">
    <name type="scientific">Sanguibacter biliveldensis</name>
    <dbReference type="NCBI Taxonomy" id="3030830"/>
    <lineage>
        <taxon>Bacteria</taxon>
        <taxon>Bacillati</taxon>
        <taxon>Actinomycetota</taxon>
        <taxon>Actinomycetes</taxon>
        <taxon>Micrococcales</taxon>
        <taxon>Sanguibacteraceae</taxon>
        <taxon>Sanguibacter</taxon>
    </lineage>
</organism>
<evidence type="ECO:0000256" key="6">
    <source>
        <dbReference type="SAM" id="Phobius"/>
    </source>
</evidence>
<evidence type="ECO:0000256" key="3">
    <source>
        <dbReference type="ARBA" id="ARBA00022989"/>
    </source>
</evidence>